<keyword evidence="1" id="KW-0732">Signal</keyword>
<evidence type="ECO:0008006" key="4">
    <source>
        <dbReference type="Google" id="ProtNLM"/>
    </source>
</evidence>
<evidence type="ECO:0000256" key="1">
    <source>
        <dbReference type="SAM" id="SignalP"/>
    </source>
</evidence>
<keyword evidence="3" id="KW-1185">Reference proteome</keyword>
<gene>
    <name evidence="2" type="ORF">M427DRAFT_135368</name>
</gene>
<feature type="chain" id="PRO_5007296149" description="Secreted protein" evidence="1">
    <location>
        <begin position="20"/>
        <end position="119"/>
    </location>
</feature>
<sequence>MATVLFLAFLAVALRSCVGILSPAISSITSKLNPSAPPTLHCLHFLPRHACTPLALLFRLIFPHISHPFGLLAPFHPYPHLPTRTTTHPPCTLILVLTIPLPLQPVVLAVASVLANVSA</sequence>
<dbReference type="Proteomes" id="UP000070544">
    <property type="component" value="Unassembled WGS sequence"/>
</dbReference>
<reference evidence="2 3" key="1">
    <citation type="journal article" date="2015" name="Genome Biol. Evol.">
        <title>Phylogenomic analyses indicate that early fungi evolved digesting cell walls of algal ancestors of land plants.</title>
        <authorList>
            <person name="Chang Y."/>
            <person name="Wang S."/>
            <person name="Sekimoto S."/>
            <person name="Aerts A.L."/>
            <person name="Choi C."/>
            <person name="Clum A."/>
            <person name="LaButti K.M."/>
            <person name="Lindquist E.A."/>
            <person name="Yee Ngan C."/>
            <person name="Ohm R.A."/>
            <person name="Salamov A.A."/>
            <person name="Grigoriev I.V."/>
            <person name="Spatafora J.W."/>
            <person name="Berbee M.L."/>
        </authorList>
    </citation>
    <scope>NUCLEOTIDE SEQUENCE [LARGE SCALE GENOMIC DNA]</scope>
    <source>
        <strain evidence="2 3">JEL478</strain>
    </source>
</reference>
<evidence type="ECO:0000313" key="2">
    <source>
        <dbReference type="EMBL" id="KXS15174.1"/>
    </source>
</evidence>
<proteinExistence type="predicted"/>
<feature type="signal peptide" evidence="1">
    <location>
        <begin position="1"/>
        <end position="19"/>
    </location>
</feature>
<organism evidence="2 3">
    <name type="scientific">Gonapodya prolifera (strain JEL478)</name>
    <name type="common">Monoblepharis prolifera</name>
    <dbReference type="NCBI Taxonomy" id="1344416"/>
    <lineage>
        <taxon>Eukaryota</taxon>
        <taxon>Fungi</taxon>
        <taxon>Fungi incertae sedis</taxon>
        <taxon>Chytridiomycota</taxon>
        <taxon>Chytridiomycota incertae sedis</taxon>
        <taxon>Monoblepharidomycetes</taxon>
        <taxon>Monoblepharidales</taxon>
        <taxon>Gonapodyaceae</taxon>
        <taxon>Gonapodya</taxon>
    </lineage>
</organism>
<protein>
    <recommendedName>
        <fullName evidence="4">Secreted protein</fullName>
    </recommendedName>
</protein>
<accession>A0A139AF30</accession>
<dbReference type="AlphaFoldDB" id="A0A139AF30"/>
<evidence type="ECO:0000313" key="3">
    <source>
        <dbReference type="Proteomes" id="UP000070544"/>
    </source>
</evidence>
<dbReference type="EMBL" id="KQ965764">
    <property type="protein sequence ID" value="KXS15174.1"/>
    <property type="molecule type" value="Genomic_DNA"/>
</dbReference>
<name>A0A139AF30_GONPJ</name>